<gene>
    <name evidence="8" type="ORF">KFE25_002467</name>
</gene>
<dbReference type="InterPro" id="IPR008831">
    <property type="entry name" value="Mediator_Med31"/>
</dbReference>
<evidence type="ECO:0000256" key="5">
    <source>
        <dbReference type="ARBA" id="ARBA00023163"/>
    </source>
</evidence>
<comment type="function">
    <text evidence="7">Component of the Mediator complex, a coactivator involved in the regulated transcription of nearly all RNA polymerase II-dependent genes. Mediator functions as a bridge to convey information from gene-specific regulatory proteins to the basal RNA polymerase II transcription machinery. Mediator is recruited to promoters by direct interactions with regulatory proteins and serves as a scaffold for the assembly of a functional preinitiation complex with RNA polymerase II and the general transcription factors.</text>
</comment>
<dbReference type="PANTHER" id="PTHR13186">
    <property type="entry name" value="MEDIATOR OF RNA POLYMERASE II TRANSCRIPTION SUBUNIT 31"/>
    <property type="match status" value="1"/>
</dbReference>
<keyword evidence="5 7" id="KW-0804">Transcription</keyword>
<keyword evidence="9" id="KW-1185">Reference proteome</keyword>
<dbReference type="OMA" id="QGILNQP"/>
<accession>A0A8J5X9L3</accession>
<keyword evidence="4 7" id="KW-0010">Activator</keyword>
<evidence type="ECO:0000256" key="2">
    <source>
        <dbReference type="ARBA" id="ARBA00006378"/>
    </source>
</evidence>
<dbReference type="EMBL" id="JAGTXO010000044">
    <property type="protein sequence ID" value="KAG8459060.1"/>
    <property type="molecule type" value="Genomic_DNA"/>
</dbReference>
<evidence type="ECO:0000313" key="8">
    <source>
        <dbReference type="EMBL" id="KAG8459060.1"/>
    </source>
</evidence>
<evidence type="ECO:0000256" key="6">
    <source>
        <dbReference type="ARBA" id="ARBA00023242"/>
    </source>
</evidence>
<keyword evidence="3 7" id="KW-0805">Transcription regulation</keyword>
<dbReference type="InterPro" id="IPR038089">
    <property type="entry name" value="Med31_sf"/>
</dbReference>
<evidence type="ECO:0000256" key="1">
    <source>
        <dbReference type="ARBA" id="ARBA00004123"/>
    </source>
</evidence>
<dbReference type="OrthoDB" id="10257739at2759"/>
<evidence type="ECO:0000256" key="7">
    <source>
        <dbReference type="RuleBase" id="RU364129"/>
    </source>
</evidence>
<proteinExistence type="inferred from homology"/>
<dbReference type="GO" id="GO:0003712">
    <property type="term" value="F:transcription coregulator activity"/>
    <property type="evidence" value="ECO:0007669"/>
    <property type="project" value="InterPro"/>
</dbReference>
<comment type="similarity">
    <text evidence="2 7">Belongs to the Mediator complex subunit 31 family.</text>
</comment>
<dbReference type="AlphaFoldDB" id="A0A8J5X9L3"/>
<dbReference type="GO" id="GO:0006355">
    <property type="term" value="P:regulation of DNA-templated transcription"/>
    <property type="evidence" value="ECO:0007669"/>
    <property type="project" value="InterPro"/>
</dbReference>
<name>A0A8J5X9L3_DIALT</name>
<keyword evidence="6 7" id="KW-0539">Nucleus</keyword>
<dbReference type="GO" id="GO:0016592">
    <property type="term" value="C:mediator complex"/>
    <property type="evidence" value="ECO:0007669"/>
    <property type="project" value="InterPro"/>
</dbReference>
<sequence length="100" mass="11933">MPRFEEELEFVQALANVDYVAHLARQNAFDNPAFVAFLGYLSYWKQAEYARYLQYPLCLRVLELLQRPSFRAALKNAQFVEYLKQQQYQQWLYRALSDGV</sequence>
<dbReference type="Pfam" id="PF05669">
    <property type="entry name" value="Med31"/>
    <property type="match status" value="1"/>
</dbReference>
<protein>
    <recommendedName>
        <fullName evidence="7">Mediator of RNA polymerase II transcription subunit 31</fullName>
    </recommendedName>
</protein>
<organism evidence="8 9">
    <name type="scientific">Diacronema lutheri</name>
    <name type="common">Unicellular marine alga</name>
    <name type="synonym">Monochrysis lutheri</name>
    <dbReference type="NCBI Taxonomy" id="2081491"/>
    <lineage>
        <taxon>Eukaryota</taxon>
        <taxon>Haptista</taxon>
        <taxon>Haptophyta</taxon>
        <taxon>Pavlovophyceae</taxon>
        <taxon>Pavlovales</taxon>
        <taxon>Pavlovaceae</taxon>
        <taxon>Diacronema</taxon>
    </lineage>
</organism>
<evidence type="ECO:0000256" key="4">
    <source>
        <dbReference type="ARBA" id="ARBA00023159"/>
    </source>
</evidence>
<comment type="subunit">
    <text evidence="7">Component of the Mediator complex.</text>
</comment>
<reference evidence="8" key="1">
    <citation type="submission" date="2021-05" db="EMBL/GenBank/DDBJ databases">
        <title>The genome of the haptophyte Pavlova lutheri (Diacronema luteri, Pavlovales) - a model for lipid biosynthesis in eukaryotic algae.</title>
        <authorList>
            <person name="Hulatt C.J."/>
            <person name="Posewitz M.C."/>
        </authorList>
    </citation>
    <scope>NUCLEOTIDE SEQUENCE</scope>
    <source>
        <strain evidence="8">NIVA-4/92</strain>
    </source>
</reference>
<evidence type="ECO:0000256" key="3">
    <source>
        <dbReference type="ARBA" id="ARBA00023015"/>
    </source>
</evidence>
<evidence type="ECO:0000313" key="9">
    <source>
        <dbReference type="Proteomes" id="UP000751190"/>
    </source>
</evidence>
<comment type="subcellular location">
    <subcellularLocation>
        <location evidence="1 7">Nucleus</location>
    </subcellularLocation>
</comment>
<dbReference type="Proteomes" id="UP000751190">
    <property type="component" value="Unassembled WGS sequence"/>
</dbReference>
<dbReference type="Gene3D" id="1.10.10.1340">
    <property type="entry name" value="Mediator of RNA polymerase II, submodule Med31 (Soh1)"/>
    <property type="match status" value="1"/>
</dbReference>
<comment type="caution">
    <text evidence="8">The sequence shown here is derived from an EMBL/GenBank/DDBJ whole genome shotgun (WGS) entry which is preliminary data.</text>
</comment>